<feature type="non-terminal residue" evidence="12">
    <location>
        <position position="1"/>
    </location>
</feature>
<dbReference type="PANTHER" id="PTHR37441:SF4">
    <property type="entry name" value="G-PROTEIN COUPLED RECEPTORS FAMILY 1 PROFILE DOMAIN-CONTAINING PROTEIN"/>
    <property type="match status" value="1"/>
</dbReference>
<dbReference type="EMBL" id="CATQJA010002691">
    <property type="protein sequence ID" value="CAJ0584342.1"/>
    <property type="molecule type" value="Genomic_DNA"/>
</dbReference>
<comment type="caution">
    <text evidence="12">The sequence shown here is derived from an EMBL/GenBank/DDBJ whole genome shotgun (WGS) entry which is preliminary data.</text>
</comment>
<proteinExistence type="predicted"/>
<feature type="transmembrane region" description="Helical" evidence="10">
    <location>
        <begin position="82"/>
        <end position="102"/>
    </location>
</feature>
<keyword evidence="8" id="KW-0807">Transducer</keyword>
<accession>A0AA36GDC1</accession>
<evidence type="ECO:0000259" key="11">
    <source>
        <dbReference type="PROSITE" id="PS50262"/>
    </source>
</evidence>
<dbReference type="PANTHER" id="PTHR37441">
    <property type="entry name" value="PROTEIN CBG16518"/>
    <property type="match status" value="1"/>
</dbReference>
<dbReference type="GO" id="GO:0005886">
    <property type="term" value="C:plasma membrane"/>
    <property type="evidence" value="ECO:0007669"/>
    <property type="project" value="UniProtKB-SubCell"/>
</dbReference>
<dbReference type="InterPro" id="IPR040435">
    <property type="entry name" value="Put_GPCR_Chromadorea"/>
</dbReference>
<evidence type="ECO:0000256" key="5">
    <source>
        <dbReference type="ARBA" id="ARBA00023040"/>
    </source>
</evidence>
<dbReference type="AlphaFoldDB" id="A0AA36GDC1"/>
<keyword evidence="4 10" id="KW-1133">Transmembrane helix</keyword>
<keyword evidence="7" id="KW-0675">Receptor</keyword>
<protein>
    <recommendedName>
        <fullName evidence="11">G-protein coupled receptors family 1 profile domain-containing protein</fullName>
    </recommendedName>
</protein>
<feature type="region of interest" description="Disordered" evidence="9">
    <location>
        <begin position="348"/>
        <end position="411"/>
    </location>
</feature>
<dbReference type="Proteomes" id="UP001177023">
    <property type="component" value="Unassembled WGS sequence"/>
</dbReference>
<feature type="transmembrane region" description="Helical" evidence="10">
    <location>
        <begin position="208"/>
        <end position="227"/>
    </location>
</feature>
<feature type="transmembrane region" description="Helical" evidence="10">
    <location>
        <begin position="295"/>
        <end position="316"/>
    </location>
</feature>
<dbReference type="GO" id="GO:0004930">
    <property type="term" value="F:G protein-coupled receptor activity"/>
    <property type="evidence" value="ECO:0007669"/>
    <property type="project" value="UniProtKB-KW"/>
</dbReference>
<comment type="subcellular location">
    <subcellularLocation>
        <location evidence="1">Cell membrane</location>
        <topology evidence="1">Multi-pass membrane protein</topology>
    </subcellularLocation>
</comment>
<dbReference type="PROSITE" id="PS50262">
    <property type="entry name" value="G_PROTEIN_RECEP_F1_2"/>
    <property type="match status" value="1"/>
</dbReference>
<evidence type="ECO:0000256" key="10">
    <source>
        <dbReference type="SAM" id="Phobius"/>
    </source>
</evidence>
<evidence type="ECO:0000256" key="2">
    <source>
        <dbReference type="ARBA" id="ARBA00022475"/>
    </source>
</evidence>
<feature type="transmembrane region" description="Helical" evidence="10">
    <location>
        <begin position="40"/>
        <end position="61"/>
    </location>
</feature>
<feature type="compositionally biased region" description="Basic and acidic residues" evidence="9">
    <location>
        <begin position="401"/>
        <end position="411"/>
    </location>
</feature>
<reference evidence="12" key="1">
    <citation type="submission" date="2023-06" db="EMBL/GenBank/DDBJ databases">
        <authorList>
            <person name="Delattre M."/>
        </authorList>
    </citation>
    <scope>NUCLEOTIDE SEQUENCE</scope>
    <source>
        <strain evidence="12">AF72</strain>
    </source>
</reference>
<feature type="compositionally biased region" description="Polar residues" evidence="9">
    <location>
        <begin position="357"/>
        <end position="369"/>
    </location>
</feature>
<dbReference type="Gene3D" id="1.20.1070.10">
    <property type="entry name" value="Rhodopsin 7-helix transmembrane proteins"/>
    <property type="match status" value="1"/>
</dbReference>
<organism evidence="12 13">
    <name type="scientific">Mesorhabditis spiculigera</name>
    <dbReference type="NCBI Taxonomy" id="96644"/>
    <lineage>
        <taxon>Eukaryota</taxon>
        <taxon>Metazoa</taxon>
        <taxon>Ecdysozoa</taxon>
        <taxon>Nematoda</taxon>
        <taxon>Chromadorea</taxon>
        <taxon>Rhabditida</taxon>
        <taxon>Rhabditina</taxon>
        <taxon>Rhabditomorpha</taxon>
        <taxon>Rhabditoidea</taxon>
        <taxon>Rhabditidae</taxon>
        <taxon>Mesorhabditinae</taxon>
        <taxon>Mesorhabditis</taxon>
    </lineage>
</organism>
<evidence type="ECO:0000313" key="13">
    <source>
        <dbReference type="Proteomes" id="UP001177023"/>
    </source>
</evidence>
<feature type="domain" description="G-protein coupled receptors family 1 profile" evidence="11">
    <location>
        <begin position="52"/>
        <end position="313"/>
    </location>
</feature>
<name>A0AA36GDC1_9BILA</name>
<evidence type="ECO:0000256" key="6">
    <source>
        <dbReference type="ARBA" id="ARBA00023136"/>
    </source>
</evidence>
<keyword evidence="3 10" id="KW-0812">Transmembrane</keyword>
<sequence length="411" mass="46711">MSANTRTDCFYNLSAEARLDYFEHENEVEVNRMFRMFHGYMLGPLGLTAIIFSSLFIITTFRAIRLRRVSRKHHVLLLNRAIGDLLAACTATANAGLAIWWEDLNRDIAFLIESLFFAAFWSALVSYTSLSVLKLYAVWQPLAYRNTFTFDKCIYIIVSSWIAFVIICGMTMGVTALVRVQWMSEWSGCKAETCLRIMYRSRNTFTCFVYAFTIVVFLTTVILLKKAEGNLFDARRQSTTSNGRQKVTRFPLWKLALGVSTFAVLHAPHVIWSIFLLSSSHCHFQLYYMESMRLLAFVRGSMMLRIILDPIVSFVIDYQIRFLFLDWLGVPRGWCCYAQRVHSSTISTDSEIKRKSTAPSMQQPESGVSTAKEISPSPSATTTTNITTTNSNSNSQVPVAAHHEAPDITVD</sequence>
<dbReference type="SUPFAM" id="SSF81321">
    <property type="entry name" value="Family A G protein-coupled receptor-like"/>
    <property type="match status" value="1"/>
</dbReference>
<evidence type="ECO:0000256" key="4">
    <source>
        <dbReference type="ARBA" id="ARBA00022989"/>
    </source>
</evidence>
<feature type="transmembrane region" description="Helical" evidence="10">
    <location>
        <begin position="252"/>
        <end position="275"/>
    </location>
</feature>
<evidence type="ECO:0000256" key="1">
    <source>
        <dbReference type="ARBA" id="ARBA00004651"/>
    </source>
</evidence>
<keyword evidence="5" id="KW-0297">G-protein coupled receptor</keyword>
<evidence type="ECO:0000256" key="9">
    <source>
        <dbReference type="SAM" id="MobiDB-lite"/>
    </source>
</evidence>
<keyword evidence="13" id="KW-1185">Reference proteome</keyword>
<feature type="transmembrane region" description="Helical" evidence="10">
    <location>
        <begin position="154"/>
        <end position="178"/>
    </location>
</feature>
<evidence type="ECO:0000256" key="8">
    <source>
        <dbReference type="ARBA" id="ARBA00023224"/>
    </source>
</evidence>
<evidence type="ECO:0000256" key="3">
    <source>
        <dbReference type="ARBA" id="ARBA00022692"/>
    </source>
</evidence>
<feature type="transmembrane region" description="Helical" evidence="10">
    <location>
        <begin position="108"/>
        <end position="133"/>
    </location>
</feature>
<feature type="compositionally biased region" description="Low complexity" evidence="9">
    <location>
        <begin position="374"/>
        <end position="395"/>
    </location>
</feature>
<keyword evidence="2" id="KW-1003">Cell membrane</keyword>
<dbReference type="InterPro" id="IPR017452">
    <property type="entry name" value="GPCR_Rhodpsn_7TM"/>
</dbReference>
<keyword evidence="6 10" id="KW-0472">Membrane</keyword>
<gene>
    <name evidence="12" type="ORF">MSPICULIGERA_LOCUS22401</name>
</gene>
<evidence type="ECO:0000313" key="12">
    <source>
        <dbReference type="EMBL" id="CAJ0584342.1"/>
    </source>
</evidence>
<evidence type="ECO:0000256" key="7">
    <source>
        <dbReference type="ARBA" id="ARBA00023170"/>
    </source>
</evidence>
<dbReference type="CDD" id="cd00637">
    <property type="entry name" value="7tm_classA_rhodopsin-like"/>
    <property type="match status" value="1"/>
</dbReference>